<protein>
    <recommendedName>
        <fullName evidence="4">Myb-like domain-containing protein</fullName>
    </recommendedName>
</protein>
<evidence type="ECO:0000313" key="2">
    <source>
        <dbReference type="EMBL" id="TDH68912.1"/>
    </source>
</evidence>
<organism evidence="2 3">
    <name type="scientific">Bremia lactucae</name>
    <name type="common">Lettuce downy mildew</name>
    <dbReference type="NCBI Taxonomy" id="4779"/>
    <lineage>
        <taxon>Eukaryota</taxon>
        <taxon>Sar</taxon>
        <taxon>Stramenopiles</taxon>
        <taxon>Oomycota</taxon>
        <taxon>Peronosporomycetes</taxon>
        <taxon>Peronosporales</taxon>
        <taxon>Peronosporaceae</taxon>
        <taxon>Bremia</taxon>
    </lineage>
</organism>
<accession>A0A976IEI0</accession>
<evidence type="ECO:0000256" key="1">
    <source>
        <dbReference type="SAM" id="MobiDB-lite"/>
    </source>
</evidence>
<proteinExistence type="predicted"/>
<gene>
    <name evidence="2" type="ORF">CCR75_004158</name>
</gene>
<reference evidence="2 3" key="1">
    <citation type="journal article" date="2021" name="Genome Biol.">
        <title>AFLAP: assembly-free linkage analysis pipeline using k-mers from genome sequencing data.</title>
        <authorList>
            <person name="Fletcher K."/>
            <person name="Zhang L."/>
            <person name="Gil J."/>
            <person name="Han R."/>
            <person name="Cavanaugh K."/>
            <person name="Michelmore R."/>
        </authorList>
    </citation>
    <scope>NUCLEOTIDE SEQUENCE [LARGE SCALE GENOMIC DNA]</scope>
    <source>
        <strain evidence="2 3">SF5</strain>
    </source>
</reference>
<dbReference type="KEGG" id="blac:94347919"/>
<feature type="region of interest" description="Disordered" evidence="1">
    <location>
        <begin position="109"/>
        <end position="128"/>
    </location>
</feature>
<dbReference type="RefSeq" id="XP_067818411.1">
    <property type="nucleotide sequence ID" value="XM_067962248.1"/>
</dbReference>
<name>A0A976IEI0_BRELC</name>
<keyword evidence="3" id="KW-1185">Reference proteome</keyword>
<dbReference type="Proteomes" id="UP000294530">
    <property type="component" value="Unassembled WGS sequence"/>
</dbReference>
<dbReference type="GeneID" id="94347919"/>
<dbReference type="OrthoDB" id="166764at2759"/>
<evidence type="ECO:0000313" key="3">
    <source>
        <dbReference type="Proteomes" id="UP000294530"/>
    </source>
</evidence>
<dbReference type="EMBL" id="SHOA02000019">
    <property type="protein sequence ID" value="TDH68912.1"/>
    <property type="molecule type" value="Genomic_DNA"/>
</dbReference>
<feature type="compositionally biased region" description="Basic and acidic residues" evidence="1">
    <location>
        <begin position="119"/>
        <end position="128"/>
    </location>
</feature>
<sequence>MEADHNRLNAVKALHLWHRCDKMSDFTDDEDRQLVQLAHLFSRKGRQILWGTLTQRMKGTTKSKEALRQRLKTLKRTYGRNLEDFPEWFFKQSLHAQKSSQLLRKSRHSTIDVTTSNPRKSESKSIKEARRYKKRPCVKYEPKTSIIYAKHLPKREKPTRRNVTPRFRNFGPTIKSEPLASLLMLASVACTAIHVNEVNG</sequence>
<dbReference type="AlphaFoldDB" id="A0A976IEI0"/>
<evidence type="ECO:0008006" key="4">
    <source>
        <dbReference type="Google" id="ProtNLM"/>
    </source>
</evidence>
<comment type="caution">
    <text evidence="2">The sequence shown here is derived from an EMBL/GenBank/DDBJ whole genome shotgun (WGS) entry which is preliminary data.</text>
</comment>